<reference evidence="2 3" key="1">
    <citation type="submission" date="2016-10" db="EMBL/GenBank/DDBJ databases">
        <authorList>
            <person name="Varghese N."/>
            <person name="Submissions S."/>
        </authorList>
    </citation>
    <scope>NUCLEOTIDE SEQUENCE [LARGE SCALE GENOMIC DNA]</scope>
    <source>
        <strain evidence="2 3">DSM 26291</strain>
    </source>
</reference>
<name>A0ABY1FN94_9GAMM</name>
<comment type="caution">
    <text evidence="2">The sequence shown here is derived from an EMBL/GenBank/DDBJ whole genome shotgun (WGS) entry which is preliminary data.</text>
</comment>
<protein>
    <submittedName>
        <fullName evidence="2">Uncharacterized protein</fullName>
    </submittedName>
</protein>
<sequence length="136" mass="14151">MKIDRLVPDIKMTRTKRQIFSLLLSLIMVVSTPALAVFEMADGQMDASMMNCGSMMADVTGTNGSASDDVASCFTGSDMACAAASGLNSCGVSIGLLPTGLSGLIDTGSQPVFSAREGSYQSPYLAFITPPPEPRS</sequence>
<proteinExistence type="predicted"/>
<feature type="chain" id="PRO_5045542062" evidence="1">
    <location>
        <begin position="37"/>
        <end position="136"/>
    </location>
</feature>
<keyword evidence="1" id="KW-0732">Signal</keyword>
<dbReference type="EMBL" id="FOTV01000007">
    <property type="protein sequence ID" value="SFL70169.1"/>
    <property type="molecule type" value="Genomic_DNA"/>
</dbReference>
<organism evidence="2 3">
    <name type="scientific">Marinobacter salarius</name>
    <dbReference type="NCBI Taxonomy" id="1420917"/>
    <lineage>
        <taxon>Bacteria</taxon>
        <taxon>Pseudomonadati</taxon>
        <taxon>Pseudomonadota</taxon>
        <taxon>Gammaproteobacteria</taxon>
        <taxon>Pseudomonadales</taxon>
        <taxon>Marinobacteraceae</taxon>
        <taxon>Marinobacter</taxon>
    </lineage>
</organism>
<evidence type="ECO:0000313" key="3">
    <source>
        <dbReference type="Proteomes" id="UP000199211"/>
    </source>
</evidence>
<dbReference type="Proteomes" id="UP000199211">
    <property type="component" value="Unassembled WGS sequence"/>
</dbReference>
<accession>A0ABY1FN94</accession>
<gene>
    <name evidence="2" type="ORF">SAMN04487868_107105</name>
</gene>
<feature type="signal peptide" evidence="1">
    <location>
        <begin position="1"/>
        <end position="36"/>
    </location>
</feature>
<evidence type="ECO:0000256" key="1">
    <source>
        <dbReference type="SAM" id="SignalP"/>
    </source>
</evidence>
<keyword evidence="3" id="KW-1185">Reference proteome</keyword>
<evidence type="ECO:0000313" key="2">
    <source>
        <dbReference type="EMBL" id="SFL70169.1"/>
    </source>
</evidence>